<dbReference type="CDD" id="cd00229">
    <property type="entry name" value="SGNH_hydrolase"/>
    <property type="match status" value="1"/>
</dbReference>
<dbReference type="RefSeq" id="WP_203192293.1">
    <property type="nucleotide sequence ID" value="NZ_CP063362.1"/>
</dbReference>
<dbReference type="GO" id="GO:0004622">
    <property type="term" value="F:phosphatidylcholine lysophospholipase activity"/>
    <property type="evidence" value="ECO:0007669"/>
    <property type="project" value="TreeGrafter"/>
</dbReference>
<name>A0A974PKU3_9HYPH</name>
<dbReference type="AlphaFoldDB" id="A0A974PKU3"/>
<feature type="region of interest" description="Disordered" evidence="1">
    <location>
        <begin position="258"/>
        <end position="281"/>
    </location>
</feature>
<dbReference type="Pfam" id="PF25182">
    <property type="entry name" value="NonGDSL"/>
    <property type="match status" value="1"/>
</dbReference>
<dbReference type="PANTHER" id="PTHR30383">
    <property type="entry name" value="THIOESTERASE 1/PROTEASE 1/LYSOPHOSPHOLIPASE L1"/>
    <property type="match status" value="1"/>
</dbReference>
<dbReference type="Proteomes" id="UP000596427">
    <property type="component" value="Chromosome"/>
</dbReference>
<dbReference type="Gene3D" id="3.40.50.1110">
    <property type="entry name" value="SGNH hydrolase"/>
    <property type="match status" value="1"/>
</dbReference>
<dbReference type="InterPro" id="IPR036514">
    <property type="entry name" value="SGNH_hydro_sf"/>
</dbReference>
<dbReference type="SUPFAM" id="SSF52266">
    <property type="entry name" value="SGNH hydrolase"/>
    <property type="match status" value="1"/>
</dbReference>
<evidence type="ECO:0000313" key="4">
    <source>
        <dbReference type="Proteomes" id="UP000596427"/>
    </source>
</evidence>
<accession>A0A974PKU3</accession>
<sequence>MPPYVSSLPMPLPALRLVPLVCAALMLAAPHGAAACPDDERPSPSLVMEQGARALRGGEPLRILAIGSSTTAGVGASSAQTNFPSLIARRLTEEWGEGKVEVTNAGVSGESAPSTVGRLEAFLSHPPVPHLVIWQVGTNDVIFGGDPARLAQLVARGLDAIAASGSAALVIDQQFFPAISDLARYEAFVAAVDSATSARGVPLLRRYRMMKQWAAQDPTGFRAALSWDRFHLSDAGYACLADLITPAILAGVLVKEKPAPAPTAKPGSARPKDQEAIPAGR</sequence>
<organism evidence="3 4">
    <name type="scientific">Xanthobacter dioxanivorans</name>
    <dbReference type="NCBI Taxonomy" id="2528964"/>
    <lineage>
        <taxon>Bacteria</taxon>
        <taxon>Pseudomonadati</taxon>
        <taxon>Pseudomonadota</taxon>
        <taxon>Alphaproteobacteria</taxon>
        <taxon>Hyphomicrobiales</taxon>
        <taxon>Xanthobacteraceae</taxon>
        <taxon>Xanthobacter</taxon>
    </lineage>
</organism>
<evidence type="ECO:0000313" key="3">
    <source>
        <dbReference type="EMBL" id="QRG05427.1"/>
    </source>
</evidence>
<gene>
    <name evidence="3" type="ORF">EZH22_20410</name>
</gene>
<dbReference type="KEGG" id="xdi:EZH22_20410"/>
<keyword evidence="3" id="KW-0378">Hydrolase</keyword>
<evidence type="ECO:0000256" key="1">
    <source>
        <dbReference type="SAM" id="MobiDB-lite"/>
    </source>
</evidence>
<reference evidence="3 4" key="1">
    <citation type="submission" date="2020-10" db="EMBL/GenBank/DDBJ databases">
        <title>Degradation of 1,4-Dioxane by Xanthobacter sp. YN2, via a Novel Group-2 Soluble Di-Iron Monooxygenase.</title>
        <authorList>
            <person name="Ma F."/>
            <person name="Wang Y."/>
            <person name="Yang J."/>
            <person name="Guo H."/>
            <person name="Su D."/>
            <person name="Yu L."/>
        </authorList>
    </citation>
    <scope>NUCLEOTIDE SEQUENCE [LARGE SCALE GENOMIC DNA]</scope>
    <source>
        <strain evidence="3 4">YN2</strain>
    </source>
</reference>
<dbReference type="InterPro" id="IPR057572">
    <property type="entry name" value="NonGDSL"/>
</dbReference>
<feature type="signal peptide" evidence="2">
    <location>
        <begin position="1"/>
        <end position="34"/>
    </location>
</feature>
<proteinExistence type="predicted"/>
<dbReference type="InterPro" id="IPR051532">
    <property type="entry name" value="Ester_Hydrolysis_Enzymes"/>
</dbReference>
<dbReference type="EMBL" id="CP063362">
    <property type="protein sequence ID" value="QRG05427.1"/>
    <property type="molecule type" value="Genomic_DNA"/>
</dbReference>
<keyword evidence="4" id="KW-1185">Reference proteome</keyword>
<keyword evidence="2" id="KW-0732">Signal</keyword>
<evidence type="ECO:0000256" key="2">
    <source>
        <dbReference type="SAM" id="SignalP"/>
    </source>
</evidence>
<dbReference type="PANTHER" id="PTHR30383:SF5">
    <property type="entry name" value="SGNH HYDROLASE-TYPE ESTERASE DOMAIN-CONTAINING PROTEIN"/>
    <property type="match status" value="1"/>
</dbReference>
<protein>
    <submittedName>
        <fullName evidence="3">SGNH/GDSL hydrolase family protein</fullName>
    </submittedName>
</protein>
<feature type="chain" id="PRO_5037593591" evidence="2">
    <location>
        <begin position="35"/>
        <end position="281"/>
    </location>
</feature>